<dbReference type="EC" id="3.1.1.1" evidence="5"/>
<dbReference type="InterPro" id="IPR002018">
    <property type="entry name" value="CarbesteraseB"/>
</dbReference>
<dbReference type="PANTHER" id="PTHR43142">
    <property type="entry name" value="CARBOXYLIC ESTER HYDROLASE"/>
    <property type="match status" value="1"/>
</dbReference>
<comment type="similarity">
    <text evidence="1">Belongs to the type-B carboxylesterase/lipase family.</text>
</comment>
<dbReference type="Pfam" id="PF00135">
    <property type="entry name" value="COesterase"/>
    <property type="match status" value="1"/>
</dbReference>
<dbReference type="InterPro" id="IPR029058">
    <property type="entry name" value="AB_hydrolase_fold"/>
</dbReference>
<feature type="domain" description="Carboxylesterase type B" evidence="6">
    <location>
        <begin position="5"/>
        <end position="124"/>
    </location>
</feature>
<keyword evidence="2" id="KW-0719">Serine esterase</keyword>
<evidence type="ECO:0000313" key="8">
    <source>
        <dbReference type="Proteomes" id="UP000075901"/>
    </source>
</evidence>
<dbReference type="VEuPathDB" id="VectorBase:AMAM020389"/>
<evidence type="ECO:0000256" key="1">
    <source>
        <dbReference type="ARBA" id="ARBA00005964"/>
    </source>
</evidence>
<dbReference type="Proteomes" id="UP000075901">
    <property type="component" value="Unassembled WGS sequence"/>
</dbReference>
<dbReference type="EnsemblMetazoa" id="AMAM020389-RA">
    <property type="protein sequence ID" value="AMAM020389-PA"/>
    <property type="gene ID" value="AMAM020389"/>
</dbReference>
<dbReference type="SUPFAM" id="SSF53474">
    <property type="entry name" value="alpha/beta-Hydrolases"/>
    <property type="match status" value="1"/>
</dbReference>
<evidence type="ECO:0000313" key="7">
    <source>
        <dbReference type="EnsemblMetazoa" id="AMAM020389-PA"/>
    </source>
</evidence>
<evidence type="ECO:0000256" key="5">
    <source>
        <dbReference type="ARBA" id="ARBA00039155"/>
    </source>
</evidence>
<organism evidence="7 8">
    <name type="scientific">Anopheles maculatus</name>
    <dbReference type="NCBI Taxonomy" id="74869"/>
    <lineage>
        <taxon>Eukaryota</taxon>
        <taxon>Metazoa</taxon>
        <taxon>Ecdysozoa</taxon>
        <taxon>Arthropoda</taxon>
        <taxon>Hexapoda</taxon>
        <taxon>Insecta</taxon>
        <taxon>Pterygota</taxon>
        <taxon>Neoptera</taxon>
        <taxon>Endopterygota</taxon>
        <taxon>Diptera</taxon>
        <taxon>Nematocera</taxon>
        <taxon>Culicoidea</taxon>
        <taxon>Culicidae</taxon>
        <taxon>Anophelinae</taxon>
        <taxon>Anopheles</taxon>
        <taxon>Anopheles maculatus group</taxon>
    </lineage>
</organism>
<reference evidence="8" key="1">
    <citation type="submission" date="2013-09" db="EMBL/GenBank/DDBJ databases">
        <title>The Genome Sequence of Anopheles maculatus species B.</title>
        <authorList>
            <consortium name="The Broad Institute Genomics Platform"/>
            <person name="Neafsey D.E."/>
            <person name="Besansky N."/>
            <person name="Howell P."/>
            <person name="Walton C."/>
            <person name="Young S.K."/>
            <person name="Zeng Q."/>
            <person name="Gargeya S."/>
            <person name="Fitzgerald M."/>
            <person name="Haas B."/>
            <person name="Abouelleil A."/>
            <person name="Allen A.W."/>
            <person name="Alvarado L."/>
            <person name="Arachchi H.M."/>
            <person name="Berlin A.M."/>
            <person name="Chapman S.B."/>
            <person name="Gainer-Dewar J."/>
            <person name="Goldberg J."/>
            <person name="Griggs A."/>
            <person name="Gujja S."/>
            <person name="Hansen M."/>
            <person name="Howarth C."/>
            <person name="Imamovic A."/>
            <person name="Ireland A."/>
            <person name="Larimer J."/>
            <person name="McCowan C."/>
            <person name="Murphy C."/>
            <person name="Pearson M."/>
            <person name="Poon T.W."/>
            <person name="Priest M."/>
            <person name="Roberts A."/>
            <person name="Saif S."/>
            <person name="Shea T."/>
            <person name="Sisk P."/>
            <person name="Sykes S."/>
            <person name="Wortman J."/>
            <person name="Nusbaum C."/>
            <person name="Birren B."/>
        </authorList>
    </citation>
    <scope>NUCLEOTIDE SEQUENCE [LARGE SCALE GENOMIC DNA]</scope>
    <source>
        <strain evidence="8">maculatus3</strain>
    </source>
</reference>
<keyword evidence="3" id="KW-0378">Hydrolase</keyword>
<keyword evidence="8" id="KW-1185">Reference proteome</keyword>
<keyword evidence="4" id="KW-0325">Glycoprotein</keyword>
<evidence type="ECO:0000259" key="6">
    <source>
        <dbReference type="Pfam" id="PF00135"/>
    </source>
</evidence>
<accession>A0A182T639</accession>
<reference evidence="7" key="2">
    <citation type="submission" date="2020-05" db="UniProtKB">
        <authorList>
            <consortium name="EnsemblMetazoa"/>
        </authorList>
    </citation>
    <scope>IDENTIFICATION</scope>
    <source>
        <strain evidence="7">maculatus3</strain>
    </source>
</reference>
<evidence type="ECO:0000256" key="3">
    <source>
        <dbReference type="ARBA" id="ARBA00022801"/>
    </source>
</evidence>
<evidence type="ECO:0000256" key="2">
    <source>
        <dbReference type="ARBA" id="ARBA00022487"/>
    </source>
</evidence>
<dbReference type="GO" id="GO:0106435">
    <property type="term" value="F:carboxylesterase activity"/>
    <property type="evidence" value="ECO:0007669"/>
    <property type="project" value="UniProtKB-EC"/>
</dbReference>
<dbReference type="PANTHER" id="PTHR43142:SF1">
    <property type="entry name" value="CARBOXYLIC ESTER HYDROLASE"/>
    <property type="match status" value="1"/>
</dbReference>
<proteinExistence type="inferred from homology"/>
<evidence type="ECO:0000256" key="4">
    <source>
        <dbReference type="ARBA" id="ARBA00023180"/>
    </source>
</evidence>
<protein>
    <recommendedName>
        <fullName evidence="5">carboxylesterase</fullName>
        <ecNumber evidence="5">3.1.1.1</ecNumber>
    </recommendedName>
</protein>
<name>A0A182T639_9DIPT</name>
<dbReference type="Gene3D" id="3.40.50.1820">
    <property type="entry name" value="alpha/beta hydrolase"/>
    <property type="match status" value="1"/>
</dbReference>
<dbReference type="AlphaFoldDB" id="A0A182T639"/>
<sequence>MLWSEHQTKVPLYSYRFAYEGSLNKGKELLKFQHLPGACHIDEVYYLFSSPLLRTEIPPSDPAYRMRQLMVRMWTNFAKYADPTPPSDEGDYTCRWEPMRAIPGSDGQRTNYSVLSIGKELKMTTLPELERMGKFLEVAERCNGTIDNFVIPRIDSLPEKSSSSSSS</sequence>